<name>A0A512N3M2_9HYPH</name>
<keyword evidence="3" id="KW-1185">Reference proteome</keyword>
<evidence type="ECO:0008006" key="4">
    <source>
        <dbReference type="Google" id="ProtNLM"/>
    </source>
</evidence>
<protein>
    <recommendedName>
        <fullName evidence="4">DUF1795 domain-containing protein</fullName>
    </recommendedName>
</protein>
<sequence>MRCLPLALLLVVLGSFAPASAQKWVEYKPQGAGFRLEFPQAPNIVRYDAKTDTGVRPTELATFESRREGVSLTFMTALPERPTGFTGGDPQALLDRVRDDTVSWVNGKLREEKRITIDGQPARRSVIDIPEDHKVCVLLQVLRGDQLYKAIAVVSAGQENGAETQRFINSLALLPL</sequence>
<proteinExistence type="predicted"/>
<reference evidence="2 3" key="1">
    <citation type="submission" date="2019-07" db="EMBL/GenBank/DDBJ databases">
        <title>Whole genome shotgun sequence of Reyranella soli NBRC 108950.</title>
        <authorList>
            <person name="Hosoyama A."/>
            <person name="Uohara A."/>
            <person name="Ohji S."/>
            <person name="Ichikawa N."/>
        </authorList>
    </citation>
    <scope>NUCLEOTIDE SEQUENCE [LARGE SCALE GENOMIC DNA]</scope>
    <source>
        <strain evidence="2 3">NBRC 108950</strain>
    </source>
</reference>
<dbReference type="EMBL" id="BKAJ01000004">
    <property type="protein sequence ID" value="GEP53201.1"/>
    <property type="molecule type" value="Genomic_DNA"/>
</dbReference>
<feature type="signal peptide" evidence="1">
    <location>
        <begin position="1"/>
        <end position="21"/>
    </location>
</feature>
<organism evidence="2 3">
    <name type="scientific">Reyranella soli</name>
    <dbReference type="NCBI Taxonomy" id="1230389"/>
    <lineage>
        <taxon>Bacteria</taxon>
        <taxon>Pseudomonadati</taxon>
        <taxon>Pseudomonadota</taxon>
        <taxon>Alphaproteobacteria</taxon>
        <taxon>Hyphomicrobiales</taxon>
        <taxon>Reyranellaceae</taxon>
        <taxon>Reyranella</taxon>
    </lineage>
</organism>
<evidence type="ECO:0000313" key="3">
    <source>
        <dbReference type="Proteomes" id="UP000321058"/>
    </source>
</evidence>
<evidence type="ECO:0000313" key="2">
    <source>
        <dbReference type="EMBL" id="GEP53201.1"/>
    </source>
</evidence>
<keyword evidence="1" id="KW-0732">Signal</keyword>
<dbReference type="RefSeq" id="WP_147145557.1">
    <property type="nucleotide sequence ID" value="NZ_BKAJ01000004.1"/>
</dbReference>
<dbReference type="OrthoDB" id="7375660at2"/>
<gene>
    <name evidence="2" type="ORF">RSO01_03670</name>
</gene>
<comment type="caution">
    <text evidence="2">The sequence shown here is derived from an EMBL/GenBank/DDBJ whole genome shotgun (WGS) entry which is preliminary data.</text>
</comment>
<dbReference type="Proteomes" id="UP000321058">
    <property type="component" value="Unassembled WGS sequence"/>
</dbReference>
<accession>A0A512N3M2</accession>
<feature type="chain" id="PRO_5022141441" description="DUF1795 domain-containing protein" evidence="1">
    <location>
        <begin position="22"/>
        <end position="176"/>
    </location>
</feature>
<evidence type="ECO:0000256" key="1">
    <source>
        <dbReference type="SAM" id="SignalP"/>
    </source>
</evidence>
<dbReference type="AlphaFoldDB" id="A0A512N3M2"/>